<evidence type="ECO:0000256" key="1">
    <source>
        <dbReference type="SAM" id="Phobius"/>
    </source>
</evidence>
<feature type="transmembrane region" description="Helical" evidence="1">
    <location>
        <begin position="132"/>
        <end position="150"/>
    </location>
</feature>
<feature type="domain" description="EamA" evidence="2">
    <location>
        <begin position="156"/>
        <end position="284"/>
    </location>
</feature>
<evidence type="ECO:0000259" key="2">
    <source>
        <dbReference type="Pfam" id="PF00892"/>
    </source>
</evidence>
<dbReference type="GO" id="GO:0016020">
    <property type="term" value="C:membrane"/>
    <property type="evidence" value="ECO:0007669"/>
    <property type="project" value="InterPro"/>
</dbReference>
<organism evidence="3">
    <name type="scientific">marine metagenome</name>
    <dbReference type="NCBI Taxonomy" id="408172"/>
    <lineage>
        <taxon>unclassified sequences</taxon>
        <taxon>metagenomes</taxon>
        <taxon>ecological metagenomes</taxon>
    </lineage>
</organism>
<feature type="transmembrane region" description="Helical" evidence="1">
    <location>
        <begin position="44"/>
        <end position="62"/>
    </location>
</feature>
<dbReference type="SUPFAM" id="SSF103481">
    <property type="entry name" value="Multidrug resistance efflux transporter EmrE"/>
    <property type="match status" value="2"/>
</dbReference>
<dbReference type="PANTHER" id="PTHR22911">
    <property type="entry name" value="ACYL-MALONYL CONDENSING ENZYME-RELATED"/>
    <property type="match status" value="1"/>
</dbReference>
<feature type="domain" description="EamA" evidence="2">
    <location>
        <begin position="13"/>
        <end position="146"/>
    </location>
</feature>
<evidence type="ECO:0000313" key="3">
    <source>
        <dbReference type="EMBL" id="SVC60399.1"/>
    </source>
</evidence>
<keyword evidence="1" id="KW-0472">Membrane</keyword>
<feature type="transmembrane region" description="Helical" evidence="1">
    <location>
        <begin position="187"/>
        <end position="208"/>
    </location>
</feature>
<feature type="transmembrane region" description="Helical" evidence="1">
    <location>
        <begin position="156"/>
        <end position="175"/>
    </location>
</feature>
<accession>A0A382NGU3</accession>
<keyword evidence="1" id="KW-1133">Transmembrane helix</keyword>
<feature type="transmembrane region" description="Helical" evidence="1">
    <location>
        <begin position="12"/>
        <end position="32"/>
    </location>
</feature>
<protein>
    <recommendedName>
        <fullName evidence="2">EamA domain-containing protein</fullName>
    </recommendedName>
</protein>
<feature type="transmembrane region" description="Helical" evidence="1">
    <location>
        <begin position="74"/>
        <end position="95"/>
    </location>
</feature>
<reference evidence="3" key="1">
    <citation type="submission" date="2018-05" db="EMBL/GenBank/DDBJ databases">
        <authorList>
            <person name="Lanie J.A."/>
            <person name="Ng W.-L."/>
            <person name="Kazmierczak K.M."/>
            <person name="Andrzejewski T.M."/>
            <person name="Davidsen T.M."/>
            <person name="Wayne K.J."/>
            <person name="Tettelin H."/>
            <person name="Glass J.I."/>
            <person name="Rusch D."/>
            <person name="Podicherti R."/>
            <person name="Tsui H.-C.T."/>
            <person name="Winkler M.E."/>
        </authorList>
    </citation>
    <scope>NUCLEOTIDE SEQUENCE</scope>
</reference>
<feature type="transmembrane region" description="Helical" evidence="1">
    <location>
        <begin position="214"/>
        <end position="234"/>
    </location>
</feature>
<dbReference type="AlphaFoldDB" id="A0A382NGU3"/>
<gene>
    <name evidence="3" type="ORF">METZ01_LOCUS313253</name>
</gene>
<dbReference type="EMBL" id="UINC01100381">
    <property type="protein sequence ID" value="SVC60399.1"/>
    <property type="molecule type" value="Genomic_DNA"/>
</dbReference>
<keyword evidence="1" id="KW-0812">Transmembrane</keyword>
<feature type="transmembrane region" description="Helical" evidence="1">
    <location>
        <begin position="265"/>
        <end position="286"/>
    </location>
</feature>
<name>A0A382NGU3_9ZZZZ</name>
<feature type="transmembrane region" description="Helical" evidence="1">
    <location>
        <begin position="101"/>
        <end position="123"/>
    </location>
</feature>
<dbReference type="Pfam" id="PF00892">
    <property type="entry name" value="EamA"/>
    <property type="match status" value="2"/>
</dbReference>
<feature type="transmembrane region" description="Helical" evidence="1">
    <location>
        <begin position="241"/>
        <end position="259"/>
    </location>
</feature>
<proteinExistence type="predicted"/>
<dbReference type="InterPro" id="IPR000620">
    <property type="entry name" value="EamA_dom"/>
</dbReference>
<sequence>MENINYFNSNRNLAILLLIISSISISFGGLIMRNIHSADAWQITFYRSLAFTFSIALILSYKNRSSTLSTIKKVGYAGVMGGILLMGANLFFIQAFANTSIANTLFTLSLIPFITAVLAFIFLKEKLSLRTFTIMLVALFGILIMINEGIKTGDLFGNIMAIGCAFCFSSFTIVIRKFRNIDMIPTLLISGIIIAVVSFILNSGNLTIPSQDVLLCFLWGGLSGFVNSVFIYAARFLNASEVTFFMLLELSLGPFWVWLFLNETIALETLFGGIIVMSSVAVYSFIEIYISKITMRKNITLPT</sequence>
<dbReference type="InterPro" id="IPR037185">
    <property type="entry name" value="EmrE-like"/>
</dbReference>